<dbReference type="Proteomes" id="UP001202281">
    <property type="component" value="Unassembled WGS sequence"/>
</dbReference>
<keyword evidence="3" id="KW-1185">Reference proteome</keyword>
<evidence type="ECO:0000313" key="3">
    <source>
        <dbReference type="Proteomes" id="UP001202281"/>
    </source>
</evidence>
<name>A0ABT0BR12_9SPHN</name>
<protein>
    <submittedName>
        <fullName evidence="2">DUF2807 domain-containing protein</fullName>
    </submittedName>
</protein>
<evidence type="ECO:0000259" key="1">
    <source>
        <dbReference type="Pfam" id="PF10988"/>
    </source>
</evidence>
<evidence type="ECO:0000313" key="2">
    <source>
        <dbReference type="EMBL" id="MCJ2187495.1"/>
    </source>
</evidence>
<dbReference type="EMBL" id="JALHLG010000014">
    <property type="protein sequence ID" value="MCJ2187495.1"/>
    <property type="molecule type" value="Genomic_DNA"/>
</dbReference>
<dbReference type="Pfam" id="PF10988">
    <property type="entry name" value="DUF2807"/>
    <property type="match status" value="1"/>
</dbReference>
<feature type="domain" description="Putative auto-transporter adhesin head GIN" evidence="1">
    <location>
        <begin position="64"/>
        <end position="212"/>
    </location>
</feature>
<comment type="caution">
    <text evidence="2">The sequence shown here is derived from an EMBL/GenBank/DDBJ whole genome shotgun (WGS) entry which is preliminary data.</text>
</comment>
<sequence length="245" mass="26186">MLRKLLIVFVSGAILSIVAFSAAWFTGGKTTWDGEHEWNWSFGDDEDHGPRKSRDFTVVSGSRIAMEIPVEMTFTRGEKAQMIVSGPASVVDRLVWKDGHLSVPGSVNMRHGLKVKITAPEITGLDLDAPGDVTLTGLKQDQFALTAEGAVNLKADGAVRKISVKTEGASNISLRKLAVEDATVRMDGVGNLSIGATGVVDIEINGAGHATLVRKPRTLHSRINGLGSIDHDYGDDAKNVTTVDL</sequence>
<dbReference type="RefSeq" id="WP_243921221.1">
    <property type="nucleotide sequence ID" value="NZ_JALHLG010000014.1"/>
</dbReference>
<organism evidence="2 3">
    <name type="scientific">Novosphingobium beihaiensis</name>
    <dbReference type="NCBI Taxonomy" id="2930389"/>
    <lineage>
        <taxon>Bacteria</taxon>
        <taxon>Pseudomonadati</taxon>
        <taxon>Pseudomonadota</taxon>
        <taxon>Alphaproteobacteria</taxon>
        <taxon>Sphingomonadales</taxon>
        <taxon>Sphingomonadaceae</taxon>
        <taxon>Novosphingobium</taxon>
    </lineage>
</organism>
<proteinExistence type="predicted"/>
<reference evidence="2 3" key="1">
    <citation type="submission" date="2022-04" db="EMBL/GenBank/DDBJ databases">
        <title>Identification of a novel bacterium isolated from mangrove sediments.</title>
        <authorList>
            <person name="Pan X."/>
        </authorList>
    </citation>
    <scope>NUCLEOTIDE SEQUENCE [LARGE SCALE GENOMIC DNA]</scope>
    <source>
        <strain evidence="2 3">B2638</strain>
    </source>
</reference>
<dbReference type="InterPro" id="IPR021255">
    <property type="entry name" value="DUF2807"/>
</dbReference>
<gene>
    <name evidence="2" type="ORF">MTR66_11805</name>
</gene>
<accession>A0ABT0BR12</accession>
<dbReference type="Gene3D" id="2.160.20.120">
    <property type="match status" value="1"/>
</dbReference>